<name>A0A2K8MHG6_9SPHN</name>
<comment type="similarity">
    <text evidence="1">Belongs to the sigma-70 factor family. ECF subfamily.</text>
</comment>
<dbReference type="PANTHER" id="PTHR43133:SF8">
    <property type="entry name" value="RNA POLYMERASE SIGMA FACTOR HI_1459-RELATED"/>
    <property type="match status" value="1"/>
</dbReference>
<dbReference type="EMBL" id="CP024923">
    <property type="protein sequence ID" value="ATY31199.1"/>
    <property type="molecule type" value="Genomic_DNA"/>
</dbReference>
<keyword evidence="3" id="KW-0731">Sigma factor</keyword>
<dbReference type="InterPro" id="IPR014284">
    <property type="entry name" value="RNA_pol_sigma-70_dom"/>
</dbReference>
<evidence type="ECO:0000256" key="4">
    <source>
        <dbReference type="ARBA" id="ARBA00023125"/>
    </source>
</evidence>
<evidence type="ECO:0000313" key="8">
    <source>
        <dbReference type="Proteomes" id="UP000229081"/>
    </source>
</evidence>
<evidence type="ECO:0000259" key="6">
    <source>
        <dbReference type="Pfam" id="PF04542"/>
    </source>
</evidence>
<organism evidence="7 8">
    <name type="scientific">Sphingomonas psychrotolerans</name>
    <dbReference type="NCBI Taxonomy" id="1327635"/>
    <lineage>
        <taxon>Bacteria</taxon>
        <taxon>Pseudomonadati</taxon>
        <taxon>Pseudomonadota</taxon>
        <taxon>Alphaproteobacteria</taxon>
        <taxon>Sphingomonadales</taxon>
        <taxon>Sphingomonadaceae</taxon>
        <taxon>Sphingomonas</taxon>
    </lineage>
</organism>
<keyword evidence="5" id="KW-0804">Transcription</keyword>
<dbReference type="GO" id="GO:0003677">
    <property type="term" value="F:DNA binding"/>
    <property type="evidence" value="ECO:0007669"/>
    <property type="project" value="UniProtKB-KW"/>
</dbReference>
<gene>
    <name evidence="7" type="ORF">CVN68_03740</name>
</gene>
<keyword evidence="4" id="KW-0238">DNA-binding</keyword>
<keyword evidence="2" id="KW-0805">Transcription regulation</keyword>
<dbReference type="KEGG" id="sphc:CVN68_03740"/>
<protein>
    <submittedName>
        <fullName evidence="7">Sigma-70 family RNA polymerase sigma factor</fullName>
    </submittedName>
</protein>
<dbReference type="InterPro" id="IPR013324">
    <property type="entry name" value="RNA_pol_sigma_r3/r4-like"/>
</dbReference>
<dbReference type="Pfam" id="PF04542">
    <property type="entry name" value="Sigma70_r2"/>
    <property type="match status" value="1"/>
</dbReference>
<dbReference type="Gene3D" id="1.10.10.10">
    <property type="entry name" value="Winged helix-like DNA-binding domain superfamily/Winged helix DNA-binding domain"/>
    <property type="match status" value="1"/>
</dbReference>
<dbReference type="GO" id="GO:0016987">
    <property type="term" value="F:sigma factor activity"/>
    <property type="evidence" value="ECO:0007669"/>
    <property type="project" value="UniProtKB-KW"/>
</dbReference>
<dbReference type="InterPro" id="IPR007627">
    <property type="entry name" value="RNA_pol_sigma70_r2"/>
</dbReference>
<dbReference type="SUPFAM" id="SSF88659">
    <property type="entry name" value="Sigma3 and sigma4 domains of RNA polymerase sigma factors"/>
    <property type="match status" value="1"/>
</dbReference>
<keyword evidence="8" id="KW-1185">Reference proteome</keyword>
<dbReference type="InterPro" id="IPR036388">
    <property type="entry name" value="WH-like_DNA-bd_sf"/>
</dbReference>
<accession>A0A2K8MHG6</accession>
<dbReference type="InterPro" id="IPR013325">
    <property type="entry name" value="RNA_pol_sigma_r2"/>
</dbReference>
<dbReference type="AlphaFoldDB" id="A0A2K8MHG6"/>
<evidence type="ECO:0000256" key="5">
    <source>
        <dbReference type="ARBA" id="ARBA00023163"/>
    </source>
</evidence>
<sequence length="175" mass="19214">MVIQGRVSVLSDVSFNDVIRTHSGLLSRIALAYEADPSQREDLKQEIVLAVWRALPSFRGQSSLKTYVASIAQKRAVTHVSRRTRNPVTEELGEELPTADLQPDEAAIVADRRSRLVAAMRQLSVAQRETATLMLEGFSFIEIGETLGITANAAMLRCQRAKATLVELMGAAHGR</sequence>
<dbReference type="Gene3D" id="1.10.1740.10">
    <property type="match status" value="1"/>
</dbReference>
<dbReference type="InterPro" id="IPR039425">
    <property type="entry name" value="RNA_pol_sigma-70-like"/>
</dbReference>
<proteinExistence type="inferred from homology"/>
<dbReference type="Proteomes" id="UP000229081">
    <property type="component" value="Chromosome"/>
</dbReference>
<dbReference type="NCBIfam" id="TIGR02937">
    <property type="entry name" value="sigma70-ECF"/>
    <property type="match status" value="1"/>
</dbReference>
<evidence type="ECO:0000313" key="7">
    <source>
        <dbReference type="EMBL" id="ATY31199.1"/>
    </source>
</evidence>
<evidence type="ECO:0000256" key="1">
    <source>
        <dbReference type="ARBA" id="ARBA00010641"/>
    </source>
</evidence>
<evidence type="ECO:0000256" key="3">
    <source>
        <dbReference type="ARBA" id="ARBA00023082"/>
    </source>
</evidence>
<feature type="domain" description="RNA polymerase sigma-70 region 2" evidence="6">
    <location>
        <begin position="19"/>
        <end position="85"/>
    </location>
</feature>
<dbReference type="PANTHER" id="PTHR43133">
    <property type="entry name" value="RNA POLYMERASE ECF-TYPE SIGMA FACTO"/>
    <property type="match status" value="1"/>
</dbReference>
<evidence type="ECO:0000256" key="2">
    <source>
        <dbReference type="ARBA" id="ARBA00023015"/>
    </source>
</evidence>
<reference evidence="7 8" key="1">
    <citation type="submission" date="2017-11" db="EMBL/GenBank/DDBJ databases">
        <title>Complete genome sequence of Sphingomonas sp. Strain Cra20, a psychrotolerant potential plant growth promoting rhizobacteria.</title>
        <authorList>
            <person name="Luo Y."/>
        </authorList>
    </citation>
    <scope>NUCLEOTIDE SEQUENCE [LARGE SCALE GENOMIC DNA]</scope>
    <source>
        <strain evidence="7 8">Cra20</strain>
    </source>
</reference>
<dbReference type="GO" id="GO:0006352">
    <property type="term" value="P:DNA-templated transcription initiation"/>
    <property type="evidence" value="ECO:0007669"/>
    <property type="project" value="InterPro"/>
</dbReference>
<dbReference type="SUPFAM" id="SSF88946">
    <property type="entry name" value="Sigma2 domain of RNA polymerase sigma factors"/>
    <property type="match status" value="1"/>
</dbReference>